<dbReference type="Pfam" id="PF09972">
    <property type="entry name" value="DUF2207"/>
    <property type="match status" value="1"/>
</dbReference>
<feature type="domain" description="DUF2207" evidence="3">
    <location>
        <begin position="29"/>
        <end position="198"/>
    </location>
</feature>
<evidence type="ECO:0000313" key="5">
    <source>
        <dbReference type="EMBL" id="OJF71088.1"/>
    </source>
</evidence>
<keyword evidence="1" id="KW-0812">Transmembrane</keyword>
<gene>
    <name evidence="5" type="ORF">A9Q68_10220</name>
</gene>
<evidence type="ECO:0000259" key="3">
    <source>
        <dbReference type="Pfam" id="PF09972"/>
    </source>
</evidence>
<protein>
    <recommendedName>
        <fullName evidence="7">Threonine dehydratase</fullName>
    </recommendedName>
</protein>
<feature type="transmembrane region" description="Helical" evidence="1">
    <location>
        <begin position="447"/>
        <end position="472"/>
    </location>
</feature>
<keyword evidence="1" id="KW-1133">Transmembrane helix</keyword>
<reference evidence="6" key="1">
    <citation type="submission" date="2016-06" db="EMBL/GenBank/DDBJ databases">
        <authorList>
            <person name="de Vries S.P.W."/>
            <person name="Hadjirin N.F."/>
            <person name="Lay E.M."/>
            <person name="Zadoks R.N."/>
            <person name="Peacock S.J."/>
            <person name="Parkhill J."/>
            <person name="Grant A.J."/>
            <person name="Mcdougall S."/>
            <person name="Holmes M.A."/>
        </authorList>
    </citation>
    <scope>NUCLEOTIDE SEQUENCE [LARGE SCALE GENOMIC DNA]</scope>
    <source>
        <strain evidence="6">NZ1587</strain>
    </source>
</reference>
<feature type="signal peptide" evidence="2">
    <location>
        <begin position="1"/>
        <end position="23"/>
    </location>
</feature>
<evidence type="ECO:0008006" key="7">
    <source>
        <dbReference type="Google" id="ProtNLM"/>
    </source>
</evidence>
<organism evidence="5 6">
    <name type="scientific">Streptococcus bovimastitidis</name>
    <dbReference type="NCBI Taxonomy" id="1856638"/>
    <lineage>
        <taxon>Bacteria</taxon>
        <taxon>Bacillati</taxon>
        <taxon>Bacillota</taxon>
        <taxon>Bacilli</taxon>
        <taxon>Lactobacillales</taxon>
        <taxon>Streptococcaceae</taxon>
        <taxon>Streptococcus</taxon>
    </lineage>
</organism>
<evidence type="ECO:0000256" key="2">
    <source>
        <dbReference type="SAM" id="SignalP"/>
    </source>
</evidence>
<keyword evidence="2" id="KW-0732">Signal</keyword>
<dbReference type="InterPro" id="IPR018702">
    <property type="entry name" value="DUF2207"/>
</dbReference>
<feature type="domain" description="Predicted membrane protein YciQ-like C-terminal" evidence="4">
    <location>
        <begin position="281"/>
        <end position="564"/>
    </location>
</feature>
<dbReference type="STRING" id="1856638.A9Q68_10220"/>
<evidence type="ECO:0000259" key="4">
    <source>
        <dbReference type="Pfam" id="PF20990"/>
    </source>
</evidence>
<dbReference type="OrthoDB" id="2138002at2"/>
<dbReference type="Pfam" id="PF20990">
    <property type="entry name" value="DUF2207_C"/>
    <property type="match status" value="1"/>
</dbReference>
<keyword evidence="6" id="KW-1185">Reference proteome</keyword>
<evidence type="ECO:0000256" key="1">
    <source>
        <dbReference type="SAM" id="Phobius"/>
    </source>
</evidence>
<accession>A0A1L8MK21</accession>
<proteinExistence type="predicted"/>
<dbReference type="RefSeq" id="WP_071794620.1">
    <property type="nucleotide sequence ID" value="NZ_LZDD01000005.1"/>
</dbReference>
<dbReference type="Proteomes" id="UP000182015">
    <property type="component" value="Unassembled WGS sequence"/>
</dbReference>
<feature type="chain" id="PRO_5009878314" description="Threonine dehydratase" evidence="2">
    <location>
        <begin position="24"/>
        <end position="635"/>
    </location>
</feature>
<feature type="transmembrane region" description="Helical" evidence="1">
    <location>
        <begin position="478"/>
        <end position="496"/>
    </location>
</feature>
<keyword evidence="1" id="KW-0472">Membrane</keyword>
<evidence type="ECO:0000313" key="6">
    <source>
        <dbReference type="Proteomes" id="UP000182015"/>
    </source>
</evidence>
<dbReference type="AlphaFoldDB" id="A0A1L8MK21"/>
<name>A0A1L8MK21_9STRE</name>
<sequence>MTIKRFLLALVFIISFLTGTVSAGEVDYRIPLYEGHLHINEDNSADFTQEVTYIFSTSYGGQYVSLGKAGNMPSGFTIQAEPQVEAYRNDQKVEVSTFLEDLGDGYRLKVYNAGNSSDKVKLVVKWKLNNILYKYKDIAVLNWKPISDWDKSIDQVHFTIDSQKASKEQEMYMHRGYFLSGAHVKNNDKINIKATEVNGVVELHGYWDSAIISGPAQDITYLPSFKKTEANIAKNTQLAHNIVNYYVYIIVAILFALAAFCWNLFKNSVYKYSNKKDQRLYALPGDQSPLIIAEKIFHLNLHKLNPSQSTFKDDDISFENLVQATLLDLVDRKAISMEKENDGYYLTLLDESHLADFEKSFVRMAFGDEKKLKPNQLFADYFFDSGIERKLKKQYSGKEMQRQMNARGQEHLDKLNRAFRNLTDSVKISIGTESDNYYRSMNGKEKAYLALANLFLVGVVGVLICLGFYVMAVAGGRNLIIDIVLALIAIVCMFRINKKPTGDILQGVLTQEGQVARQPWDAFIQMLKDIDHFEKAEVESLVVWNRMLVYASMFGFADQVEKYMILHGIQLEDMNLGHQYSQIHPFMYGMTNNLTSSSMAATNASHFSVSSGSSSGGFSGGGFSGGGGGGGGGAF</sequence>
<dbReference type="EMBL" id="LZDD01000005">
    <property type="protein sequence ID" value="OJF71088.1"/>
    <property type="molecule type" value="Genomic_DNA"/>
</dbReference>
<feature type="transmembrane region" description="Helical" evidence="1">
    <location>
        <begin position="245"/>
        <end position="265"/>
    </location>
</feature>
<comment type="caution">
    <text evidence="5">The sequence shown here is derived from an EMBL/GenBank/DDBJ whole genome shotgun (WGS) entry which is preliminary data.</text>
</comment>
<dbReference type="InterPro" id="IPR048389">
    <property type="entry name" value="YciQ-like_C"/>
</dbReference>